<dbReference type="Proteomes" id="UP000283850">
    <property type="component" value="Unassembled WGS sequence"/>
</dbReference>
<reference evidence="2 3" key="1">
    <citation type="submission" date="2018-08" db="EMBL/GenBank/DDBJ databases">
        <title>A genome reference for cultivated species of the human gut microbiota.</title>
        <authorList>
            <person name="Zou Y."/>
            <person name="Xue W."/>
            <person name="Luo G."/>
        </authorList>
    </citation>
    <scope>NUCLEOTIDE SEQUENCE [LARGE SCALE GENOMIC DNA]</scope>
    <source>
        <strain evidence="2 3">AF14-32</strain>
    </source>
</reference>
<dbReference type="AlphaFoldDB" id="A0A412XPC2"/>
<dbReference type="PANTHER" id="PTHR32309">
    <property type="entry name" value="TYROSINE-PROTEIN KINASE"/>
    <property type="match status" value="1"/>
</dbReference>
<comment type="caution">
    <text evidence="2">The sequence shown here is derived from an EMBL/GenBank/DDBJ whole genome shotgun (WGS) entry which is preliminary data.</text>
</comment>
<dbReference type="InterPro" id="IPR050445">
    <property type="entry name" value="Bact_polysacc_biosynth/exp"/>
</dbReference>
<dbReference type="RefSeq" id="WP_118422450.1">
    <property type="nucleotide sequence ID" value="NZ_CABJDN010000004.1"/>
</dbReference>
<feature type="transmembrane region" description="Helical" evidence="1">
    <location>
        <begin position="341"/>
        <end position="361"/>
    </location>
</feature>
<accession>A0A412XPC2</accession>
<protein>
    <submittedName>
        <fullName evidence="2">Chain-length determining protein</fullName>
    </submittedName>
</protein>
<dbReference type="PANTHER" id="PTHR32309:SF13">
    <property type="entry name" value="FERRIC ENTEROBACTIN TRANSPORT PROTEIN FEPE"/>
    <property type="match status" value="1"/>
</dbReference>
<organism evidence="2 3">
    <name type="scientific">Bacteroides intestinalis</name>
    <dbReference type="NCBI Taxonomy" id="329854"/>
    <lineage>
        <taxon>Bacteria</taxon>
        <taxon>Pseudomonadati</taxon>
        <taxon>Bacteroidota</taxon>
        <taxon>Bacteroidia</taxon>
        <taxon>Bacteroidales</taxon>
        <taxon>Bacteroidaceae</taxon>
        <taxon>Bacteroides</taxon>
    </lineage>
</organism>
<gene>
    <name evidence="2" type="ORF">DWW10_25755</name>
</gene>
<evidence type="ECO:0000313" key="3">
    <source>
        <dbReference type="Proteomes" id="UP000283850"/>
    </source>
</evidence>
<keyword evidence="1" id="KW-1133">Transmembrane helix</keyword>
<dbReference type="GO" id="GO:0005886">
    <property type="term" value="C:plasma membrane"/>
    <property type="evidence" value="ECO:0007669"/>
    <property type="project" value="TreeGrafter"/>
</dbReference>
<dbReference type="GO" id="GO:0004713">
    <property type="term" value="F:protein tyrosine kinase activity"/>
    <property type="evidence" value="ECO:0007669"/>
    <property type="project" value="TreeGrafter"/>
</dbReference>
<dbReference type="EMBL" id="QRZF01000052">
    <property type="protein sequence ID" value="RGV46988.1"/>
    <property type="molecule type" value="Genomic_DNA"/>
</dbReference>
<keyword evidence="1" id="KW-0472">Membrane</keyword>
<name>A0A412XPC2_9BACE</name>
<keyword evidence="1" id="KW-0812">Transmembrane</keyword>
<evidence type="ECO:0000313" key="2">
    <source>
        <dbReference type="EMBL" id="RGV46988.1"/>
    </source>
</evidence>
<sequence>MNRNISNDENKILRSGKAEMDWRILYRKVWISRKLFLMTCGIGAVIGIIIGISIPKEYTAKILIAPENARKSSSLGINALVAMTDVNVNSSTADRDAIYPSLYPIIVNSTPFLIRLFEVKVHEQKDTAAITLAQYVKERQKTPWWNAVASAPFRLMNRLLSLFRSAPKEEGKKKNTKTDIFRLTREEIGIAGAIASRIAVEIDQKKRVVTISVTMQNPLVAATVVDTVQACLQEYVTEYRTSKARRILNYTEQLRNEAQTKYHEAQIQYANYADVNQKLVIQTSRAELIRLQNEMNLAHSTYNQMEQQVLVAKAKVEKVTPINAIIQPAQVPLNSSKPNKVLIFIGCILLFGGGSVAWILFVKDFMRNMKKDSLYTDESQ</sequence>
<proteinExistence type="predicted"/>
<evidence type="ECO:0000256" key="1">
    <source>
        <dbReference type="SAM" id="Phobius"/>
    </source>
</evidence>
<feature type="transmembrane region" description="Helical" evidence="1">
    <location>
        <begin position="35"/>
        <end position="54"/>
    </location>
</feature>